<feature type="domain" description="CHAT" evidence="2">
    <location>
        <begin position="1271"/>
        <end position="1559"/>
    </location>
</feature>
<feature type="region of interest" description="Disordered" evidence="1">
    <location>
        <begin position="1"/>
        <end position="20"/>
    </location>
</feature>
<dbReference type="Proteomes" id="UP000307440">
    <property type="component" value="Unassembled WGS sequence"/>
</dbReference>
<proteinExistence type="predicted"/>
<protein>
    <submittedName>
        <fullName evidence="3">TPR-like protein</fullName>
    </submittedName>
</protein>
<dbReference type="PANTHER" id="PTHR19959">
    <property type="entry name" value="KINESIN LIGHT CHAIN"/>
    <property type="match status" value="1"/>
</dbReference>
<dbReference type="Pfam" id="PF12770">
    <property type="entry name" value="CHAT"/>
    <property type="match status" value="1"/>
</dbReference>
<keyword evidence="4" id="KW-1185">Reference proteome</keyword>
<reference evidence="3 4" key="1">
    <citation type="journal article" date="2019" name="Nat. Ecol. Evol.">
        <title>Megaphylogeny resolves global patterns of mushroom evolution.</title>
        <authorList>
            <person name="Varga T."/>
            <person name="Krizsan K."/>
            <person name="Foldi C."/>
            <person name="Dima B."/>
            <person name="Sanchez-Garcia M."/>
            <person name="Sanchez-Ramirez S."/>
            <person name="Szollosi G.J."/>
            <person name="Szarkandi J.G."/>
            <person name="Papp V."/>
            <person name="Albert L."/>
            <person name="Andreopoulos W."/>
            <person name="Angelini C."/>
            <person name="Antonin V."/>
            <person name="Barry K.W."/>
            <person name="Bougher N.L."/>
            <person name="Buchanan P."/>
            <person name="Buyck B."/>
            <person name="Bense V."/>
            <person name="Catcheside P."/>
            <person name="Chovatia M."/>
            <person name="Cooper J."/>
            <person name="Damon W."/>
            <person name="Desjardin D."/>
            <person name="Finy P."/>
            <person name="Geml J."/>
            <person name="Haridas S."/>
            <person name="Hughes K."/>
            <person name="Justo A."/>
            <person name="Karasinski D."/>
            <person name="Kautmanova I."/>
            <person name="Kiss B."/>
            <person name="Kocsube S."/>
            <person name="Kotiranta H."/>
            <person name="LaButti K.M."/>
            <person name="Lechner B.E."/>
            <person name="Liimatainen K."/>
            <person name="Lipzen A."/>
            <person name="Lukacs Z."/>
            <person name="Mihaltcheva S."/>
            <person name="Morgado L.N."/>
            <person name="Niskanen T."/>
            <person name="Noordeloos M.E."/>
            <person name="Ohm R.A."/>
            <person name="Ortiz-Santana B."/>
            <person name="Ovrebo C."/>
            <person name="Racz N."/>
            <person name="Riley R."/>
            <person name="Savchenko A."/>
            <person name="Shiryaev A."/>
            <person name="Soop K."/>
            <person name="Spirin V."/>
            <person name="Szebenyi C."/>
            <person name="Tomsovsky M."/>
            <person name="Tulloss R.E."/>
            <person name="Uehling J."/>
            <person name="Grigoriev I.V."/>
            <person name="Vagvolgyi C."/>
            <person name="Papp T."/>
            <person name="Martin F.M."/>
            <person name="Miettinen O."/>
            <person name="Hibbett D.S."/>
            <person name="Nagy L.G."/>
        </authorList>
    </citation>
    <scope>NUCLEOTIDE SEQUENCE [LARGE SCALE GENOMIC DNA]</scope>
    <source>
        <strain evidence="3 4">CBS 121175</strain>
    </source>
</reference>
<dbReference type="OrthoDB" id="9991317at2759"/>
<dbReference type="InterPro" id="IPR024983">
    <property type="entry name" value="CHAT_dom"/>
</dbReference>
<dbReference type="Pfam" id="PF13374">
    <property type="entry name" value="TPR_10"/>
    <property type="match status" value="1"/>
</dbReference>
<evidence type="ECO:0000313" key="4">
    <source>
        <dbReference type="Proteomes" id="UP000307440"/>
    </source>
</evidence>
<dbReference type="SUPFAM" id="SSF48452">
    <property type="entry name" value="TPR-like"/>
    <property type="match status" value="1"/>
</dbReference>
<dbReference type="InterPro" id="IPR011990">
    <property type="entry name" value="TPR-like_helical_dom_sf"/>
</dbReference>
<dbReference type="PANTHER" id="PTHR19959:SF119">
    <property type="entry name" value="FUNGAL LIPASE-LIKE DOMAIN-CONTAINING PROTEIN"/>
    <property type="match status" value="1"/>
</dbReference>
<organism evidence="3 4">
    <name type="scientific">Coprinopsis marcescibilis</name>
    <name type="common">Agaric fungus</name>
    <name type="synonym">Psathyrella marcescibilis</name>
    <dbReference type="NCBI Taxonomy" id="230819"/>
    <lineage>
        <taxon>Eukaryota</taxon>
        <taxon>Fungi</taxon>
        <taxon>Dikarya</taxon>
        <taxon>Basidiomycota</taxon>
        <taxon>Agaricomycotina</taxon>
        <taxon>Agaricomycetes</taxon>
        <taxon>Agaricomycetidae</taxon>
        <taxon>Agaricales</taxon>
        <taxon>Agaricineae</taxon>
        <taxon>Psathyrellaceae</taxon>
        <taxon>Coprinopsis</taxon>
    </lineage>
</organism>
<dbReference type="STRING" id="230819.A0A5C3KCW0"/>
<accession>A0A5C3KCW0</accession>
<evidence type="ECO:0000313" key="3">
    <source>
        <dbReference type="EMBL" id="TFK17682.1"/>
    </source>
</evidence>
<dbReference type="EMBL" id="ML210475">
    <property type="protein sequence ID" value="TFK17682.1"/>
    <property type="molecule type" value="Genomic_DNA"/>
</dbReference>
<sequence>MSEGKASDVSTVPQAGEGQAESGGLLHHLEQLWATFKRGIEDDVLETAISRLQGVVTGHADTETRIAAKCCLIKALLARFALHGWVEDLDKCEGIMMIKNEFELSLKCLKQMHDGDGQWEEQVMLSAQQIEAYRKSIDVATLMKNIAQSGLAPQPSVTGQVYIVLGRCLVLKYMAEEKLGDLDEAAALFVTAKSSIHPKDPLFFVVATLLRHLSWIKFVDCLRMDGLMDMERFEGEAGEQDREGQELVRMGMLKIRRSDELEEAISLLSSSLTHRPVSHPKRAQSLFHLSTAFFARYNRDHNYEDLDEGIQLTREVLALRPLPHPVRLDPLQNLASSLYLRFEKASEVGDLDEAIAIRQESLALPFETETDRQQAISTLASSLMARYELKQDLQDVEECIRLRQIMLASIPGEGPGRPRLLAQIASSIHARFRRTGCICLKYKKVESPEDLDESISFHREVVDSALPNSETFEPLSNFIIALQARFNSKGDIQDIDEAVSTGRKLLSLHSGRPEAIEFLALSLSTRFKHSGEAQDLDECISCYRESIALRHDTHPIRFATSLELANLLETRFERQKNSQDLDDRIVFLRNAVALRPLPSLERFQALRDLAGTFLERFQANFDPQDLEESISNLKSALSIEMVPQPSRSLALVNLGGCFFNRYKPNSSIEDLLESITLCRDSINLSASPFPKTLERLANSLSALSKVSQNHQALVECIELRRQALSITRQNPSYDRSSLIQGLAEALRRRSDSEWSIQDLNERISLWKEALTSAGGDGVHLPWLNNLAAALSERFESKGDFEDLEECIKLHRKVLDLQSAEDPSRHIYLGNLAQALAYRFERKDRFEDLQECISLVREVIELAPASERQSAHNNLAIALHNRFKIKSDPQDMDECIQYLSRALELTAENTSVRISALNSLASCYATRYDSANSPRDLNKCISLLQEALDLHAAGYPSDRPGLLNKNMAASLQKRFKRSGDVADLERAIGLLRDAVDSKTGSLMMRLNSAGAWAEAAQEVGHSTALEAYQRAIGFLPLLASVESTLQQRQNVLFITNLKNLAGDSVRCAIEANELETAVVLHSTARSTFWSQTLQLRKPLDQLYAVNPLLADELRAVSENLEKGTQGSEKPSNSVVHDVLHLRTLSERRVALLGKIREMDGFRDFLLPPTFDSLKDTARNGPVVFLNAGKFGCDAVIMRPGGTLERVRLPNVGYKILNGWKTALQNLAQMIPLQQGTGEALEGSLHLRGEGSRKPTRVNPASSVTPNDRYRQILEGLWKQVVKPIIDVLQLSKTDTPKRIWWCPGGHFTFFPIHAAGLYSTKPSEEDECLSDFAISSYCYSPQNLLLDRPQVPTNFKMLAVLEPEGTDVTVKGLPMTEVELEKIQERIPSADDLIVRVGSKTSPNTPEVILNDIRRSTFVHFGCHGMQHESNPLESSLLLSGGRLTMSKIISETQQSSGASLAYLSACETALGDEERPDESLSLAATMVFAGFRGVVGTLWSIKDDDAPIVADAFYRHLFRKGRECPPDPVDAAEGLHLAVKELRSLGREFHRWVPFAHFGI</sequence>
<evidence type="ECO:0000259" key="2">
    <source>
        <dbReference type="Pfam" id="PF12770"/>
    </source>
</evidence>
<gene>
    <name evidence="3" type="ORF">FA15DRAFT_628609</name>
</gene>
<dbReference type="Gene3D" id="1.25.40.10">
    <property type="entry name" value="Tetratricopeptide repeat domain"/>
    <property type="match status" value="4"/>
</dbReference>
<name>A0A5C3KCW0_COPMA</name>
<evidence type="ECO:0000256" key="1">
    <source>
        <dbReference type="SAM" id="MobiDB-lite"/>
    </source>
</evidence>